<dbReference type="EMBL" id="BMYF01000018">
    <property type="protein sequence ID" value="GHB45581.1"/>
    <property type="molecule type" value="Genomic_DNA"/>
</dbReference>
<keyword evidence="5" id="KW-1185">Reference proteome</keyword>
<evidence type="ECO:0000256" key="1">
    <source>
        <dbReference type="ARBA" id="ARBA00022729"/>
    </source>
</evidence>
<dbReference type="InterPro" id="IPR014755">
    <property type="entry name" value="Cu-Rt/internalin_Ig-like"/>
</dbReference>
<dbReference type="AlphaFoldDB" id="A0A8J3CZ99"/>
<dbReference type="PROSITE" id="PS51841">
    <property type="entry name" value="LTD"/>
    <property type="match status" value="2"/>
</dbReference>
<dbReference type="Gene3D" id="2.60.40.1260">
    <property type="entry name" value="Lamin Tail domain"/>
    <property type="match status" value="1"/>
</dbReference>
<reference evidence="4" key="1">
    <citation type="journal article" date="2014" name="Int. J. Syst. Evol. Microbiol.">
        <title>Complete genome sequence of Corynebacterium casei LMG S-19264T (=DSM 44701T), isolated from a smear-ripened cheese.</title>
        <authorList>
            <consortium name="US DOE Joint Genome Institute (JGI-PGF)"/>
            <person name="Walter F."/>
            <person name="Albersmeier A."/>
            <person name="Kalinowski J."/>
            <person name="Ruckert C."/>
        </authorList>
    </citation>
    <scope>NUCLEOTIDE SEQUENCE</scope>
    <source>
        <strain evidence="4">KCTC 23224</strain>
    </source>
</reference>
<evidence type="ECO:0000256" key="2">
    <source>
        <dbReference type="SAM" id="SignalP"/>
    </source>
</evidence>
<feature type="chain" id="PRO_5035313065" description="LTD domain-containing protein" evidence="2">
    <location>
        <begin position="20"/>
        <end position="1109"/>
    </location>
</feature>
<feature type="domain" description="LTD" evidence="3">
    <location>
        <begin position="555"/>
        <end position="678"/>
    </location>
</feature>
<evidence type="ECO:0000259" key="3">
    <source>
        <dbReference type="PROSITE" id="PS51841"/>
    </source>
</evidence>
<name>A0A8J3CZ99_9BACT</name>
<protein>
    <recommendedName>
        <fullName evidence="3">LTD domain-containing protein</fullName>
    </recommendedName>
</protein>
<gene>
    <name evidence="4" type="ORF">GCM10008106_28250</name>
</gene>
<reference evidence="4" key="2">
    <citation type="submission" date="2020-09" db="EMBL/GenBank/DDBJ databases">
        <authorList>
            <person name="Sun Q."/>
            <person name="Kim S."/>
        </authorList>
    </citation>
    <scope>NUCLEOTIDE SEQUENCE</scope>
    <source>
        <strain evidence="4">KCTC 23224</strain>
    </source>
</reference>
<feature type="domain" description="LTD" evidence="3">
    <location>
        <begin position="827"/>
        <end position="975"/>
    </location>
</feature>
<proteinExistence type="predicted"/>
<evidence type="ECO:0000313" key="5">
    <source>
        <dbReference type="Proteomes" id="UP000642809"/>
    </source>
</evidence>
<dbReference type="InterPro" id="IPR036415">
    <property type="entry name" value="Lamin_tail_dom_sf"/>
</dbReference>
<keyword evidence="1 2" id="KW-0732">Signal</keyword>
<dbReference type="Gene3D" id="2.60.40.1220">
    <property type="match status" value="2"/>
</dbReference>
<dbReference type="InterPro" id="IPR001322">
    <property type="entry name" value="Lamin_tail_dom"/>
</dbReference>
<accession>A0A8J3CZ99</accession>
<evidence type="ECO:0000313" key="4">
    <source>
        <dbReference type="EMBL" id="GHB45581.1"/>
    </source>
</evidence>
<sequence>MLRTLCIAFLVVGWQIVFASNYCAAQQLQDFESAFRIVSAPEEFLPNWSANEVRGTAARVFQANGQGRNGSRALAVQPIASFNGQIFIRVDFSNVEQPKLAFFARTGVNGTGNRALEVFVSFSLDGGDIFEDRVQIGSSTTFPNANTSYRLYEVIVQEKYLSQSDVLIRMEVNFAQGTGSAARFFMDDFGVFELEDEVNPLQVTNARLQSPYQLLLEFDRPFRFPEKTQVRPQGWNILQMLQQRDKFLLLEIGQGLHLDRYSLELVDLEDSDGLVTSLISVAVDNSLAVLGNVWIFSPTKLRLLFSQELDPSSIVQSGLFSVGGQQPVAVDLLESGFEVDLTLNQELVVGQELVVRVGPFRSAQGEATATSQLSVLYQPTISDVLVIDDKTIELVSSEALESFLGDFSIREQSIGVSHIISSDGKTVLVNLDAPMEEFLVYELQIPLAFTKEAVVIPGFSLDVIYDRTAPEVTSVLALSDTRLLLVFSEPIDRAFAVKPEQFQIENHFPSRIEFTGNESELILEFSNAFQVDSEYVILYKGIVDMFGNVQKEGRFDFVFRVPASLGFKDIIINELMPAPRSGNALPNVEYVELYNRTDELLALEGLQWANSRRVTQIPAFVMPPKSYVLLTPRNQVHQFATFGPVLGLTNWPTLLNSADQVRLLDSKGVVLDSLSYTTANFGGSAFASGGYSLEIANPDILCDLPTNLRSSTSPKRGTPGKTNSIFDSNPDRTLFVLERATVLDSQRVSLTFSKILGDIASMRLQFSPSLSIGQINFGSSRTILEVRLDSPLEQGKLYHVQVENLWDCTGRSLEEAKNKVAVIWPFDAIENEIVINELLANPRTGTPRFVEIYNASNKYLNLQDWKLANVNTAGEIANRRILFSEPFVLEPHEYLVFTTDATQLKQEYPKGRETRFIELSSLPSYPIAGGTVVLLNADETIIELFTYHDRMHHRLLRDSRGVSLERLSAQVSSQDPANWTSASSSMGFASPGFKNSQSFSFGNAEMNIRIYPEIFVPEAPGEQGFCSISYQLEQSGMVGSIHIYGTDGRRVKEICQNAIWGYQGFYVWEGVDDAGRKVRPGYYIVFVEMFDLQGNLKQVKKTVAVGTRF</sequence>
<feature type="signal peptide" evidence="2">
    <location>
        <begin position="1"/>
        <end position="19"/>
    </location>
</feature>
<dbReference type="Gene3D" id="2.60.40.4070">
    <property type="match status" value="1"/>
</dbReference>
<dbReference type="Proteomes" id="UP000642809">
    <property type="component" value="Unassembled WGS sequence"/>
</dbReference>
<dbReference type="Pfam" id="PF00932">
    <property type="entry name" value="LTD"/>
    <property type="match status" value="2"/>
</dbReference>
<dbReference type="SUPFAM" id="SSF74853">
    <property type="entry name" value="Lamin A/C globular tail domain"/>
    <property type="match status" value="2"/>
</dbReference>
<organism evidence="4 5">
    <name type="scientific">Mongoliitalea lutea</name>
    <dbReference type="NCBI Taxonomy" id="849756"/>
    <lineage>
        <taxon>Bacteria</taxon>
        <taxon>Pseudomonadati</taxon>
        <taxon>Bacteroidota</taxon>
        <taxon>Cytophagia</taxon>
        <taxon>Cytophagales</taxon>
        <taxon>Cyclobacteriaceae</taxon>
        <taxon>Mongoliitalea</taxon>
    </lineage>
</organism>
<comment type="caution">
    <text evidence="4">The sequence shown here is derived from an EMBL/GenBank/DDBJ whole genome shotgun (WGS) entry which is preliminary data.</text>
</comment>
<dbReference type="RefSeq" id="WP_189583927.1">
    <property type="nucleotide sequence ID" value="NZ_BMYF01000018.1"/>
</dbReference>